<feature type="binding site" evidence="9">
    <location>
        <position position="42"/>
    </location>
    <ligand>
        <name>substrate</name>
    </ligand>
</feature>
<dbReference type="SUPFAM" id="SSF52374">
    <property type="entry name" value="Nucleotidylyl transferase"/>
    <property type="match status" value="1"/>
</dbReference>
<comment type="cofactor">
    <cofactor evidence="9">
        <name>Mg(2+)</name>
        <dbReference type="ChEBI" id="CHEBI:18420"/>
    </cofactor>
</comment>
<evidence type="ECO:0000256" key="8">
    <source>
        <dbReference type="ARBA" id="ARBA00029346"/>
    </source>
</evidence>
<evidence type="ECO:0000256" key="9">
    <source>
        <dbReference type="HAMAP-Rule" id="MF_00151"/>
    </source>
</evidence>
<evidence type="ECO:0000313" key="11">
    <source>
        <dbReference type="EMBL" id="RSU05244.1"/>
    </source>
</evidence>
<comment type="pathway">
    <text evidence="9">Cofactor biosynthesis; coenzyme A biosynthesis; CoA from (R)-pantothenate: step 4/5.</text>
</comment>
<evidence type="ECO:0000259" key="10">
    <source>
        <dbReference type="Pfam" id="PF01467"/>
    </source>
</evidence>
<feature type="binding site" evidence="9">
    <location>
        <position position="89"/>
    </location>
    <ligand>
        <name>substrate</name>
    </ligand>
</feature>
<dbReference type="Proteomes" id="UP000287101">
    <property type="component" value="Unassembled WGS sequence"/>
</dbReference>
<keyword evidence="12" id="KW-1185">Reference proteome</keyword>
<feature type="binding site" evidence="9">
    <location>
        <begin position="10"/>
        <end position="11"/>
    </location>
    <ligand>
        <name>ATP</name>
        <dbReference type="ChEBI" id="CHEBI:30616"/>
    </ligand>
</feature>
<dbReference type="Pfam" id="PF01467">
    <property type="entry name" value="CTP_transf_like"/>
    <property type="match status" value="1"/>
</dbReference>
<keyword evidence="7 9" id="KW-0173">Coenzyme A biosynthesis</keyword>
<evidence type="ECO:0000256" key="1">
    <source>
        <dbReference type="ARBA" id="ARBA00022490"/>
    </source>
</evidence>
<dbReference type="OrthoDB" id="9806661at2"/>
<dbReference type="Gene3D" id="3.40.50.620">
    <property type="entry name" value="HUPs"/>
    <property type="match status" value="1"/>
</dbReference>
<keyword evidence="5 9" id="KW-0067">ATP-binding</keyword>
<dbReference type="GO" id="GO:0015937">
    <property type="term" value="P:coenzyme A biosynthetic process"/>
    <property type="evidence" value="ECO:0007669"/>
    <property type="project" value="UniProtKB-UniRule"/>
</dbReference>
<dbReference type="NCBIfam" id="TIGR00125">
    <property type="entry name" value="cyt_tran_rel"/>
    <property type="match status" value="1"/>
</dbReference>
<sequence length="161" mass="17873">MTKIALFPGSFDPFTNGHLNTVERAAELFDKVIIAVVTNTTKIGLFTSDEKIELINLSISHLDNVEVIAQSEGLTVDIAEELGAKFLVRGIRNMTDYEYEKNIASMNKQLKPNVETVFLMADDRLSNVSSSIIKEIAKFKGDITAFVPKEVEKAIAKKFFG</sequence>
<keyword evidence="2 9" id="KW-0808">Transferase</keyword>
<dbReference type="GO" id="GO:0004595">
    <property type="term" value="F:pantetheine-phosphate adenylyltransferase activity"/>
    <property type="evidence" value="ECO:0007669"/>
    <property type="project" value="UniProtKB-UniRule"/>
</dbReference>
<dbReference type="InterPro" id="IPR004821">
    <property type="entry name" value="Cyt_trans-like"/>
</dbReference>
<evidence type="ECO:0000256" key="5">
    <source>
        <dbReference type="ARBA" id="ARBA00022840"/>
    </source>
</evidence>
<dbReference type="GO" id="GO:0005524">
    <property type="term" value="F:ATP binding"/>
    <property type="evidence" value="ECO:0007669"/>
    <property type="project" value="UniProtKB-KW"/>
</dbReference>
<comment type="subcellular location">
    <subcellularLocation>
        <location evidence="9">Cytoplasm</location>
    </subcellularLocation>
</comment>
<feature type="binding site" evidence="9">
    <location>
        <position position="18"/>
    </location>
    <ligand>
        <name>ATP</name>
        <dbReference type="ChEBI" id="CHEBI:30616"/>
    </ligand>
</feature>
<dbReference type="HAMAP" id="MF_00151">
    <property type="entry name" value="PPAT_bact"/>
    <property type="match status" value="1"/>
</dbReference>
<comment type="caution">
    <text evidence="11">The sequence shown here is derived from an EMBL/GenBank/DDBJ whole genome shotgun (WGS) entry which is preliminary data.</text>
</comment>
<evidence type="ECO:0000256" key="2">
    <source>
        <dbReference type="ARBA" id="ARBA00022679"/>
    </source>
</evidence>
<feature type="binding site" evidence="9">
    <location>
        <position position="10"/>
    </location>
    <ligand>
        <name>substrate</name>
    </ligand>
</feature>
<dbReference type="PANTHER" id="PTHR21342">
    <property type="entry name" value="PHOSPHOPANTETHEINE ADENYLYLTRANSFERASE"/>
    <property type="match status" value="1"/>
</dbReference>
<evidence type="ECO:0000256" key="4">
    <source>
        <dbReference type="ARBA" id="ARBA00022741"/>
    </source>
</evidence>
<evidence type="ECO:0000256" key="6">
    <source>
        <dbReference type="ARBA" id="ARBA00022842"/>
    </source>
</evidence>
<feature type="binding site" evidence="9">
    <location>
        <begin position="125"/>
        <end position="131"/>
    </location>
    <ligand>
        <name>ATP</name>
        <dbReference type="ChEBI" id="CHEBI:30616"/>
    </ligand>
</feature>
<dbReference type="RefSeq" id="WP_126831133.1">
    <property type="nucleotide sequence ID" value="NZ_CBCRYB010000003.1"/>
</dbReference>
<organism evidence="11 12">
    <name type="scientific">Vagococcus fessus</name>
    <dbReference type="NCBI Taxonomy" id="120370"/>
    <lineage>
        <taxon>Bacteria</taxon>
        <taxon>Bacillati</taxon>
        <taxon>Bacillota</taxon>
        <taxon>Bacilli</taxon>
        <taxon>Lactobacillales</taxon>
        <taxon>Enterococcaceae</taxon>
        <taxon>Vagococcus</taxon>
    </lineage>
</organism>
<keyword evidence="6 9" id="KW-0460">Magnesium</keyword>
<feature type="domain" description="Cytidyltransferase-like" evidence="10">
    <location>
        <begin position="6"/>
        <end position="135"/>
    </location>
</feature>
<dbReference type="EC" id="2.7.7.3" evidence="9"/>
<dbReference type="CDD" id="cd02163">
    <property type="entry name" value="PPAT"/>
    <property type="match status" value="1"/>
</dbReference>
<dbReference type="InterPro" id="IPR014729">
    <property type="entry name" value="Rossmann-like_a/b/a_fold"/>
</dbReference>
<accession>A0A430ADD4</accession>
<proteinExistence type="inferred from homology"/>
<dbReference type="PRINTS" id="PR01020">
    <property type="entry name" value="LPSBIOSNTHSS"/>
</dbReference>
<comment type="similarity">
    <text evidence="9">Belongs to the bacterial CoaD family.</text>
</comment>
<dbReference type="GO" id="GO:0005737">
    <property type="term" value="C:cytoplasm"/>
    <property type="evidence" value="ECO:0007669"/>
    <property type="project" value="UniProtKB-SubCell"/>
</dbReference>
<dbReference type="PANTHER" id="PTHR21342:SF1">
    <property type="entry name" value="PHOSPHOPANTETHEINE ADENYLYLTRANSFERASE"/>
    <property type="match status" value="1"/>
</dbReference>
<comment type="function">
    <text evidence="9">Reversibly transfers an adenylyl group from ATP to 4'-phosphopantetheine, yielding dephospho-CoA (dPCoA) and pyrophosphate.</text>
</comment>
<feature type="site" description="Transition state stabilizer" evidence="9">
    <location>
        <position position="18"/>
    </location>
</feature>
<protein>
    <recommendedName>
        <fullName evidence="9">Phosphopantetheine adenylyltransferase</fullName>
        <ecNumber evidence="9">2.7.7.3</ecNumber>
    </recommendedName>
    <alternativeName>
        <fullName evidence="9">Dephospho-CoA pyrophosphorylase</fullName>
    </alternativeName>
    <alternativeName>
        <fullName evidence="9">Pantetheine-phosphate adenylyltransferase</fullName>
        <shortName evidence="9">PPAT</shortName>
    </alternativeName>
</protein>
<dbReference type="EMBL" id="NGJY01000001">
    <property type="protein sequence ID" value="RSU05244.1"/>
    <property type="molecule type" value="Genomic_DNA"/>
</dbReference>
<keyword evidence="3 9" id="KW-0548">Nucleotidyltransferase</keyword>
<keyword evidence="1 9" id="KW-0963">Cytoplasm</keyword>
<feature type="binding site" evidence="9">
    <location>
        <begin position="90"/>
        <end position="92"/>
    </location>
    <ligand>
        <name>ATP</name>
        <dbReference type="ChEBI" id="CHEBI:30616"/>
    </ligand>
</feature>
<evidence type="ECO:0000313" key="12">
    <source>
        <dbReference type="Proteomes" id="UP000287101"/>
    </source>
</evidence>
<dbReference type="AlphaFoldDB" id="A0A430ADD4"/>
<reference evidence="11 12" key="1">
    <citation type="submission" date="2017-05" db="EMBL/GenBank/DDBJ databases">
        <title>Vagococcus spp. assemblies.</title>
        <authorList>
            <person name="Gulvik C.A."/>
        </authorList>
    </citation>
    <scope>NUCLEOTIDE SEQUENCE [LARGE SCALE GENOMIC DNA]</scope>
    <source>
        <strain evidence="11 12">CCUG 41755</strain>
    </source>
</reference>
<dbReference type="UniPathway" id="UPA00241">
    <property type="reaction ID" value="UER00355"/>
</dbReference>
<comment type="subunit">
    <text evidence="9">Homohexamer.</text>
</comment>
<evidence type="ECO:0000256" key="3">
    <source>
        <dbReference type="ARBA" id="ARBA00022695"/>
    </source>
</evidence>
<dbReference type="InterPro" id="IPR001980">
    <property type="entry name" value="PPAT"/>
</dbReference>
<gene>
    <name evidence="9" type="primary">coaD</name>
    <name evidence="11" type="ORF">CBF31_04300</name>
</gene>
<keyword evidence="4 9" id="KW-0547">Nucleotide-binding</keyword>
<feature type="binding site" evidence="9">
    <location>
        <position position="75"/>
    </location>
    <ligand>
        <name>substrate</name>
    </ligand>
</feature>
<feature type="binding site" evidence="9">
    <location>
        <position position="100"/>
    </location>
    <ligand>
        <name>ATP</name>
        <dbReference type="ChEBI" id="CHEBI:30616"/>
    </ligand>
</feature>
<evidence type="ECO:0000256" key="7">
    <source>
        <dbReference type="ARBA" id="ARBA00022993"/>
    </source>
</evidence>
<comment type="catalytic activity">
    <reaction evidence="8 9">
        <text>(R)-4'-phosphopantetheine + ATP + H(+) = 3'-dephospho-CoA + diphosphate</text>
        <dbReference type="Rhea" id="RHEA:19801"/>
        <dbReference type="ChEBI" id="CHEBI:15378"/>
        <dbReference type="ChEBI" id="CHEBI:30616"/>
        <dbReference type="ChEBI" id="CHEBI:33019"/>
        <dbReference type="ChEBI" id="CHEBI:57328"/>
        <dbReference type="ChEBI" id="CHEBI:61723"/>
        <dbReference type="EC" id="2.7.7.3"/>
    </reaction>
</comment>
<name>A0A430ADD4_9ENTE</name>
<dbReference type="NCBIfam" id="TIGR01510">
    <property type="entry name" value="coaD_prev_kdtB"/>
    <property type="match status" value="1"/>
</dbReference>